<dbReference type="Proteomes" id="UP000247498">
    <property type="component" value="Unassembled WGS sequence"/>
</dbReference>
<keyword evidence="4" id="KW-1185">Reference proteome</keyword>
<dbReference type="GO" id="GO:0005829">
    <property type="term" value="C:cytosol"/>
    <property type="evidence" value="ECO:0007669"/>
    <property type="project" value="TreeGrafter"/>
</dbReference>
<name>A0A2V0PEI2_9CHLO</name>
<dbReference type="OrthoDB" id="10253878at2759"/>
<dbReference type="PANTHER" id="PTHR21021">
    <property type="entry name" value="GAF/PUTATIVE CYTOSKELETAL PROTEIN"/>
    <property type="match status" value="1"/>
</dbReference>
<dbReference type="FunCoup" id="A0A2V0PEI2">
    <property type="interactions" value="2116"/>
</dbReference>
<feature type="compositionally biased region" description="Gly residues" evidence="2">
    <location>
        <begin position="173"/>
        <end position="185"/>
    </location>
</feature>
<dbReference type="AlphaFoldDB" id="A0A2V0PEI2"/>
<dbReference type="STRING" id="307507.A0A2V0PEI2"/>
<dbReference type="InterPro" id="IPR007303">
    <property type="entry name" value="TIP41-like"/>
</dbReference>
<dbReference type="Pfam" id="PF04176">
    <property type="entry name" value="TIP41"/>
    <property type="match status" value="2"/>
</dbReference>
<dbReference type="PANTHER" id="PTHR21021:SF16">
    <property type="entry name" value="TIP41-LIKE PROTEIN"/>
    <property type="match status" value="1"/>
</dbReference>
<feature type="compositionally biased region" description="Low complexity" evidence="2">
    <location>
        <begin position="186"/>
        <end position="208"/>
    </location>
</feature>
<dbReference type="EMBL" id="BDRX01000119">
    <property type="protein sequence ID" value="GBF98254.1"/>
    <property type="molecule type" value="Genomic_DNA"/>
</dbReference>
<sequence length="464" mass="48122">MQQPQQQPQPQQPQPLQPGTAPAPPPPLPMQALARPSPASAGAQAAAAPYTLHEDGGGIEIGGWHVRATRAPIIGDAAVEGALSALGGVLTVPEILFGDSRLELRHAASGVTLAFDALDALRAWRQEDLPPLKVSVAQQWQAARREEIERQAALVLEYDWTYTTPYQGTLEGAAGGAGGSDGGCDGVAPSQQQQHQQQQQQKQGQPLQGAASDDACAAGTQGSSNSGGAAAHVATASADNSGGWRQICTSLQAQPQSPMAAARAHAVAASAAGPAAPPPGATALPPTARAAAAISAAPGAMQARGPAFSSAPAPPAWVPTQHQADRALLLSRDEPILFFADVPLYESELDDNGVSALGVKVRVMPRCWLVLLRFWLRVDGALVRLRETRLFCRFDQPGSEGLVLRETKHFEGTAAQLRAAGAPVAPTAYSDGDAAAAMFSAVAPACLTRYELHELLLHGQGLGH</sequence>
<feature type="compositionally biased region" description="Pro residues" evidence="2">
    <location>
        <begin position="10"/>
        <end position="29"/>
    </location>
</feature>
<accession>A0A2V0PEI2</accession>
<protein>
    <recommendedName>
        <fullName evidence="5">TIP41-like protein</fullName>
    </recommendedName>
</protein>
<dbReference type="InterPro" id="IPR051330">
    <property type="entry name" value="Phosphatase_reg/MetRdx"/>
</dbReference>
<organism evidence="3 4">
    <name type="scientific">Raphidocelis subcapitata</name>
    <dbReference type="NCBI Taxonomy" id="307507"/>
    <lineage>
        <taxon>Eukaryota</taxon>
        <taxon>Viridiplantae</taxon>
        <taxon>Chlorophyta</taxon>
        <taxon>core chlorophytes</taxon>
        <taxon>Chlorophyceae</taxon>
        <taxon>CS clade</taxon>
        <taxon>Sphaeropleales</taxon>
        <taxon>Selenastraceae</taxon>
        <taxon>Raphidocelis</taxon>
    </lineage>
</organism>
<feature type="compositionally biased region" description="Low complexity" evidence="2">
    <location>
        <begin position="30"/>
        <end position="47"/>
    </location>
</feature>
<gene>
    <name evidence="3" type="ORF">Rsub_11074</name>
</gene>
<comment type="caution">
    <text evidence="3">The sequence shown here is derived from an EMBL/GenBank/DDBJ whole genome shotgun (WGS) entry which is preliminary data.</text>
</comment>
<feature type="region of interest" description="Disordered" evidence="2">
    <location>
        <begin position="172"/>
        <end position="231"/>
    </location>
</feature>
<evidence type="ECO:0008006" key="5">
    <source>
        <dbReference type="Google" id="ProtNLM"/>
    </source>
</evidence>
<evidence type="ECO:0000313" key="3">
    <source>
        <dbReference type="EMBL" id="GBF98254.1"/>
    </source>
</evidence>
<comment type="similarity">
    <text evidence="1">Belongs to the TIP41 family.</text>
</comment>
<feature type="region of interest" description="Disordered" evidence="2">
    <location>
        <begin position="1"/>
        <end position="47"/>
    </location>
</feature>
<evidence type="ECO:0000256" key="1">
    <source>
        <dbReference type="ARBA" id="ARBA00006658"/>
    </source>
</evidence>
<reference evidence="3 4" key="1">
    <citation type="journal article" date="2018" name="Sci. Rep.">
        <title>Raphidocelis subcapitata (=Pseudokirchneriella subcapitata) provides an insight into genome evolution and environmental adaptations in the Sphaeropleales.</title>
        <authorList>
            <person name="Suzuki S."/>
            <person name="Yamaguchi H."/>
            <person name="Nakajima N."/>
            <person name="Kawachi M."/>
        </authorList>
    </citation>
    <scope>NUCLEOTIDE SEQUENCE [LARGE SCALE GENOMIC DNA]</scope>
    <source>
        <strain evidence="3 4">NIES-35</strain>
    </source>
</reference>
<dbReference type="InParanoid" id="A0A2V0PEI2"/>
<evidence type="ECO:0000313" key="4">
    <source>
        <dbReference type="Proteomes" id="UP000247498"/>
    </source>
</evidence>
<evidence type="ECO:0000256" key="2">
    <source>
        <dbReference type="SAM" id="MobiDB-lite"/>
    </source>
</evidence>
<dbReference type="GO" id="GO:0031929">
    <property type="term" value="P:TOR signaling"/>
    <property type="evidence" value="ECO:0007669"/>
    <property type="project" value="TreeGrafter"/>
</dbReference>
<proteinExistence type="inferred from homology"/>